<protein>
    <submittedName>
        <fullName evidence="1">Uncharacterized protein</fullName>
    </submittedName>
</protein>
<proteinExistence type="predicted"/>
<organism evidence="1">
    <name type="scientific">Triticum aestivum</name>
    <name type="common">Wheat</name>
    <dbReference type="NCBI Taxonomy" id="4565"/>
    <lineage>
        <taxon>Eukaryota</taxon>
        <taxon>Viridiplantae</taxon>
        <taxon>Streptophyta</taxon>
        <taxon>Embryophyta</taxon>
        <taxon>Tracheophyta</taxon>
        <taxon>Spermatophyta</taxon>
        <taxon>Magnoliopsida</taxon>
        <taxon>Liliopsida</taxon>
        <taxon>Poales</taxon>
        <taxon>Poaceae</taxon>
        <taxon>BOP clade</taxon>
        <taxon>Pooideae</taxon>
        <taxon>Triticodae</taxon>
        <taxon>Triticeae</taxon>
        <taxon>Triticinae</taxon>
        <taxon>Triticum</taxon>
    </lineage>
</organism>
<dbReference type="OrthoDB" id="585941at2759"/>
<dbReference type="Gramene" id="TraesRN1D0101022100.1">
    <property type="protein sequence ID" value="TraesRN1D0101022100.1"/>
    <property type="gene ID" value="TraesRN1D0101022100"/>
</dbReference>
<evidence type="ECO:0000313" key="2">
    <source>
        <dbReference type="Proteomes" id="UP000019116"/>
    </source>
</evidence>
<dbReference type="Gramene" id="TraesSYM1D03G00573190.1">
    <property type="protein sequence ID" value="TraesSYM1D03G00573190.1"/>
    <property type="gene ID" value="TraesSYM1D03G00573190"/>
</dbReference>
<name>A0A3B6A1C9_WHEAT</name>
<evidence type="ECO:0000313" key="1">
    <source>
        <dbReference type="EnsemblPlants" id="TraesCS1D02G417800.1"/>
    </source>
</evidence>
<dbReference type="Gramene" id="TraesCLE_scaffold_099190_01G000300.1">
    <property type="protein sequence ID" value="TraesCLE_scaffold_099190_01G000300.1"/>
    <property type="gene ID" value="TraesCLE_scaffold_099190_01G000300"/>
</dbReference>
<dbReference type="Gramene" id="TraesROB_scaffold_122758_01G000100.1">
    <property type="protein sequence ID" value="TraesROB_scaffold_122758_01G000100.1"/>
    <property type="gene ID" value="TraesROB_scaffold_122758_01G000100"/>
</dbReference>
<dbReference type="Gramene" id="TraesJUL1D03G00568950.1">
    <property type="protein sequence ID" value="TraesJUL1D03G00568950.1"/>
    <property type="gene ID" value="TraesJUL1D03G00568950"/>
</dbReference>
<dbReference type="Gramene" id="TraesCS1D03G0965600.1">
    <property type="protein sequence ID" value="TraesCS1D03G0965600.1.CDS"/>
    <property type="gene ID" value="TraesCS1D03G0965600"/>
</dbReference>
<dbReference type="Gramene" id="TraesNOR1D03G00573800.1">
    <property type="protein sequence ID" value="TraesNOR1D03G00573800.1"/>
    <property type="gene ID" value="TraesNOR1D03G00573800"/>
</dbReference>
<dbReference type="Gramene" id="TraesSTA1D03G00565050.1">
    <property type="protein sequence ID" value="TraesSTA1D03G00565050.1"/>
    <property type="gene ID" value="TraesSTA1D03G00565050"/>
</dbReference>
<sequence length="46" mass="5655">MKLKIFRDGKYSEMTMKTPTRILELKERLSGIKNPNSRYLEWIQFY</sequence>
<dbReference type="Gramene" id="TraesLAC1D03G00569850.1">
    <property type="protein sequence ID" value="TraesLAC1D03G00569850.1"/>
    <property type="gene ID" value="TraesLAC1D03G00569850"/>
</dbReference>
<accession>A0A3B6A1C9</accession>
<keyword evidence="2" id="KW-1185">Reference proteome</keyword>
<dbReference type="EnsemblPlants" id="TraesCS1D02G417800.1">
    <property type="protein sequence ID" value="TraesCS1D02G417800.1"/>
    <property type="gene ID" value="TraesCS1D02G417800"/>
</dbReference>
<dbReference type="Gramene" id="TraesMAC1D03G00565480.1">
    <property type="protein sequence ID" value="TraesMAC1D03G00565480.1"/>
    <property type="gene ID" value="TraesMAC1D03G00565480"/>
</dbReference>
<dbReference type="Gramene" id="TraesLDM1D03G00568280.1">
    <property type="protein sequence ID" value="TraesLDM1D03G00568280.1"/>
    <property type="gene ID" value="TraesLDM1D03G00568280"/>
</dbReference>
<reference evidence="1" key="1">
    <citation type="submission" date="2018-08" db="EMBL/GenBank/DDBJ databases">
        <authorList>
            <person name="Rossello M."/>
        </authorList>
    </citation>
    <scope>NUCLEOTIDE SEQUENCE [LARGE SCALE GENOMIC DNA]</scope>
    <source>
        <strain evidence="1">cv. Chinese Spring</strain>
    </source>
</reference>
<dbReference type="Gramene" id="TraesCAD_scaffold_099140_01G000100.1">
    <property type="protein sequence ID" value="TraesCAD_scaffold_099140_01G000100.1"/>
    <property type="gene ID" value="TraesCAD_scaffold_099140_01G000100"/>
</dbReference>
<dbReference type="Gramene" id="TraesWEE_scaffold_128842_01G000300.1">
    <property type="protein sequence ID" value="TraesWEE_scaffold_128842_01G000300.1"/>
    <property type="gene ID" value="TraesWEE_scaffold_128842_01G000300"/>
</dbReference>
<reference evidence="1" key="2">
    <citation type="submission" date="2018-10" db="UniProtKB">
        <authorList>
            <consortium name="EnsemblPlants"/>
        </authorList>
    </citation>
    <scope>IDENTIFICATION</scope>
</reference>
<dbReference type="Proteomes" id="UP000019116">
    <property type="component" value="Chromosome 1D"/>
</dbReference>
<dbReference type="Gramene" id="TraesCS1D02G417800.1">
    <property type="protein sequence ID" value="TraesCS1D02G417800.1"/>
    <property type="gene ID" value="TraesCS1D02G417800"/>
</dbReference>
<dbReference type="AlphaFoldDB" id="A0A3B6A1C9"/>
<dbReference type="Gramene" id="TraesARI1D03G00572380.1">
    <property type="protein sequence ID" value="TraesARI1D03G00572380.1"/>
    <property type="gene ID" value="TraesARI1D03G00572380"/>
</dbReference>
<dbReference type="Gramene" id="TraesJAG1D03G00565350.1">
    <property type="protein sequence ID" value="TraesJAG1D03G00565350.1"/>
    <property type="gene ID" value="TraesJAG1D03G00565350"/>
</dbReference>